<evidence type="ECO:0000313" key="3">
    <source>
        <dbReference type="Proteomes" id="UP000305541"/>
    </source>
</evidence>
<evidence type="ECO:0000313" key="2">
    <source>
        <dbReference type="EMBL" id="TLQ05142.1"/>
    </source>
</evidence>
<dbReference type="GO" id="GO:0005886">
    <property type="term" value="C:plasma membrane"/>
    <property type="evidence" value="ECO:0007669"/>
    <property type="project" value="TreeGrafter"/>
</dbReference>
<dbReference type="InterPro" id="IPR050303">
    <property type="entry name" value="GatZ_KbaZ_carbometab"/>
</dbReference>
<dbReference type="EMBL" id="VBTH01000003">
    <property type="protein sequence ID" value="TLQ05142.1"/>
    <property type="molecule type" value="Genomic_DNA"/>
</dbReference>
<protein>
    <submittedName>
        <fullName evidence="2">PTS system mannose/fructose/sorbose family transporter subunit IID</fullName>
    </submittedName>
</protein>
<dbReference type="PANTHER" id="PTHR32502">
    <property type="entry name" value="N-ACETYLGALACTOSAMINE PERMEASE II COMPONENT-RELATED"/>
    <property type="match status" value="1"/>
</dbReference>
<reference evidence="2 3" key="1">
    <citation type="submission" date="2019-05" db="EMBL/GenBank/DDBJ databases">
        <title>The metagenome of a microbial culture collection derived from dairy environment covers the genomic content of the human microbiome.</title>
        <authorList>
            <person name="Roder T."/>
            <person name="Wuthrich D."/>
            <person name="Sattari Z."/>
            <person name="Von Ah U."/>
            <person name="Bar C."/>
            <person name="Ronchi F."/>
            <person name="Macpherson A.J."/>
            <person name="Ganal-Vonarburg S.C."/>
            <person name="Bruggmann R."/>
            <person name="Vergeres G."/>
        </authorList>
    </citation>
    <scope>NUCLEOTIDE SEQUENCE [LARGE SCALE GENOMIC DNA]</scope>
    <source>
        <strain evidence="2 3">FAM 18815</strain>
    </source>
</reference>
<dbReference type="PROSITE" id="PS51108">
    <property type="entry name" value="PTS_EIID"/>
    <property type="match status" value="1"/>
</dbReference>
<feature type="transmembrane region" description="Helical" evidence="1">
    <location>
        <begin position="183"/>
        <end position="204"/>
    </location>
</feature>
<dbReference type="InterPro" id="IPR004704">
    <property type="entry name" value="PTS_IID_man"/>
</dbReference>
<dbReference type="AlphaFoldDB" id="A0A5R9BZ43"/>
<keyword evidence="1" id="KW-1133">Transmembrane helix</keyword>
<dbReference type="GO" id="GO:0009401">
    <property type="term" value="P:phosphoenolpyruvate-dependent sugar phosphotransferase system"/>
    <property type="evidence" value="ECO:0007669"/>
    <property type="project" value="InterPro"/>
</dbReference>
<dbReference type="OrthoDB" id="9795582at2"/>
<dbReference type="Proteomes" id="UP000305541">
    <property type="component" value="Unassembled WGS sequence"/>
</dbReference>
<dbReference type="Pfam" id="PF03613">
    <property type="entry name" value="EIID-AGA"/>
    <property type="match status" value="1"/>
</dbReference>
<feature type="transmembrane region" description="Helical" evidence="1">
    <location>
        <begin position="255"/>
        <end position="273"/>
    </location>
</feature>
<name>A0A5R9BZ43_9LACO</name>
<feature type="transmembrane region" description="Helical" evidence="1">
    <location>
        <begin position="110"/>
        <end position="133"/>
    </location>
</feature>
<evidence type="ECO:0000256" key="1">
    <source>
        <dbReference type="SAM" id="Phobius"/>
    </source>
</evidence>
<accession>A0A5R9BZ43</accession>
<organism evidence="2 3">
    <name type="scientific">Pediococcus stilesii</name>
    <dbReference type="NCBI Taxonomy" id="331679"/>
    <lineage>
        <taxon>Bacteria</taxon>
        <taxon>Bacillati</taxon>
        <taxon>Bacillota</taxon>
        <taxon>Bacilli</taxon>
        <taxon>Lactobacillales</taxon>
        <taxon>Lactobacillaceae</taxon>
        <taxon>Pediococcus</taxon>
    </lineage>
</organism>
<proteinExistence type="predicted"/>
<keyword evidence="1" id="KW-0472">Membrane</keyword>
<comment type="caution">
    <text evidence="2">The sequence shown here is derived from an EMBL/GenBank/DDBJ whole genome shotgun (WGS) entry which is preliminary data.</text>
</comment>
<feature type="transmembrane region" description="Helical" evidence="1">
    <location>
        <begin position="225"/>
        <end position="243"/>
    </location>
</feature>
<dbReference type="PANTHER" id="PTHR32502:SF26">
    <property type="entry name" value="PHOSPHOTRANSFERASE SYSTEM SUGAR-SPECIFIC EIID COMPONENT"/>
    <property type="match status" value="1"/>
</dbReference>
<feature type="transmembrane region" description="Helical" evidence="1">
    <location>
        <begin position="145"/>
        <end position="163"/>
    </location>
</feature>
<dbReference type="RefSeq" id="WP_138473893.1">
    <property type="nucleotide sequence ID" value="NZ_VBTH01000003.1"/>
</dbReference>
<gene>
    <name evidence="2" type="ORF">FEZ51_02575</name>
</gene>
<sequence>MATNSNKTTGYKLTKKDFKQMNIRNLFFNQVGWNYERMQGSGYLYLILPQLRKMYGDHTPELKNMMKMQNQFFNTSNFFNTIISGIDMALEEKEGAKSLETVAGIKAGLMGPFAAIGDSIFAALVPAIMGAIAANMAVQGNIMGAILWMLVNFVIMWFRWIQLKFAYTQGVSLVNEMQGQLNALTDAATLLGVYVVGALAATMVNTKIIYVAHLGKMTVNFQDKIDMIIPKLIPALIVGAIYWMLGKKRMTSTKAIFIVIIVAVILSALGILGKAA</sequence>
<keyword evidence="1" id="KW-0812">Transmembrane</keyword>